<dbReference type="AlphaFoldDB" id="A0A6A5K1Z2"/>
<dbReference type="PANTHER" id="PTHR48250">
    <property type="entry name" value="CUTINASE 2-RELATED"/>
    <property type="match status" value="1"/>
</dbReference>
<evidence type="ECO:0000313" key="14">
    <source>
        <dbReference type="Proteomes" id="UP000800040"/>
    </source>
</evidence>
<accession>A0A6A5K1Z2</accession>
<dbReference type="GO" id="GO:0050525">
    <property type="term" value="F:cutinase activity"/>
    <property type="evidence" value="ECO:0007669"/>
    <property type="project" value="UniProtKB-UniRule"/>
</dbReference>
<dbReference type="SMART" id="SM01110">
    <property type="entry name" value="Cutinase"/>
    <property type="match status" value="1"/>
</dbReference>
<dbReference type="Proteomes" id="UP000800040">
    <property type="component" value="Unassembled WGS sequence"/>
</dbReference>
<evidence type="ECO:0000256" key="6">
    <source>
        <dbReference type="ARBA" id="ARBA00022729"/>
    </source>
</evidence>
<feature type="active site" description="Proton donor/acceptor" evidence="10">
    <location>
        <position position="238"/>
    </location>
</feature>
<protein>
    <recommendedName>
        <fullName evidence="3 12">Cutinase</fullName>
        <ecNumber evidence="3 12">3.1.1.74</ecNumber>
    </recommendedName>
</protein>
<keyword evidence="6" id="KW-0732">Signal</keyword>
<dbReference type="InterPro" id="IPR043580">
    <property type="entry name" value="CUTINASE_1"/>
</dbReference>
<evidence type="ECO:0000256" key="12">
    <source>
        <dbReference type="RuleBase" id="RU361263"/>
    </source>
</evidence>
<dbReference type="Gene3D" id="3.40.50.1820">
    <property type="entry name" value="alpha/beta hydrolase"/>
    <property type="match status" value="1"/>
</dbReference>
<keyword evidence="4 12" id="KW-0719">Serine esterase</keyword>
<comment type="similarity">
    <text evidence="2 12">Belongs to the cutinase family.</text>
</comment>
<keyword evidence="7 12" id="KW-0378">Hydrolase</keyword>
<evidence type="ECO:0000256" key="10">
    <source>
        <dbReference type="PIRSR" id="PIRSR611150-1"/>
    </source>
</evidence>
<keyword evidence="14" id="KW-1185">Reference proteome</keyword>
<evidence type="ECO:0000256" key="4">
    <source>
        <dbReference type="ARBA" id="ARBA00022487"/>
    </source>
</evidence>
<comment type="catalytic activity">
    <reaction evidence="9 12">
        <text>cutin + H2O = cutin monomers.</text>
        <dbReference type="EC" id="3.1.1.74"/>
    </reaction>
</comment>
<proteinExistence type="inferred from homology"/>
<dbReference type="PANTHER" id="PTHR48250:SF1">
    <property type="entry name" value="CUTINASE"/>
    <property type="match status" value="1"/>
</dbReference>
<dbReference type="Pfam" id="PF01083">
    <property type="entry name" value="Cutinase"/>
    <property type="match status" value="1"/>
</dbReference>
<feature type="active site" evidence="10">
    <location>
        <position position="226"/>
    </location>
</feature>
<dbReference type="InterPro" id="IPR000675">
    <property type="entry name" value="Cutinase/axe"/>
</dbReference>
<dbReference type="InterPro" id="IPR029058">
    <property type="entry name" value="AB_hydrolase_fold"/>
</dbReference>
<evidence type="ECO:0000256" key="7">
    <source>
        <dbReference type="ARBA" id="ARBA00022801"/>
    </source>
</evidence>
<dbReference type="EMBL" id="ML975530">
    <property type="protein sequence ID" value="KAF1828557.1"/>
    <property type="molecule type" value="Genomic_DNA"/>
</dbReference>
<evidence type="ECO:0000256" key="3">
    <source>
        <dbReference type="ARBA" id="ARBA00013095"/>
    </source>
</evidence>
<gene>
    <name evidence="13" type="ORF">BDW02DRAFT_512056</name>
</gene>
<dbReference type="SUPFAM" id="SSF53474">
    <property type="entry name" value="alpha/beta-Hydrolases"/>
    <property type="match status" value="1"/>
</dbReference>
<organism evidence="13 14">
    <name type="scientific">Decorospora gaudefroyi</name>
    <dbReference type="NCBI Taxonomy" id="184978"/>
    <lineage>
        <taxon>Eukaryota</taxon>
        <taxon>Fungi</taxon>
        <taxon>Dikarya</taxon>
        <taxon>Ascomycota</taxon>
        <taxon>Pezizomycotina</taxon>
        <taxon>Dothideomycetes</taxon>
        <taxon>Pleosporomycetidae</taxon>
        <taxon>Pleosporales</taxon>
        <taxon>Pleosporineae</taxon>
        <taxon>Pleosporaceae</taxon>
        <taxon>Decorospora</taxon>
    </lineage>
</organism>
<dbReference type="InterPro" id="IPR011150">
    <property type="entry name" value="Cutinase_monf"/>
</dbReference>
<evidence type="ECO:0000256" key="1">
    <source>
        <dbReference type="ARBA" id="ARBA00004613"/>
    </source>
</evidence>
<comment type="function">
    <text evidence="12">Catalyzes the hydrolysis of complex carboxylic polyesters found in the cell wall of plants. Degrades cutin, a macromolecule that forms the structure of the plant cuticle.</text>
</comment>
<evidence type="ECO:0000313" key="13">
    <source>
        <dbReference type="EMBL" id="KAF1828557.1"/>
    </source>
</evidence>
<keyword evidence="5 12" id="KW-0964">Secreted</keyword>
<dbReference type="PRINTS" id="PR00129">
    <property type="entry name" value="CUTINASE"/>
</dbReference>
<feature type="disulfide bond" evidence="11">
    <location>
        <begin position="90"/>
        <end position="164"/>
    </location>
</feature>
<reference evidence="13" key="1">
    <citation type="submission" date="2020-01" db="EMBL/GenBank/DDBJ databases">
        <authorList>
            <consortium name="DOE Joint Genome Institute"/>
            <person name="Haridas S."/>
            <person name="Albert R."/>
            <person name="Binder M."/>
            <person name="Bloem J."/>
            <person name="Labutti K."/>
            <person name="Salamov A."/>
            <person name="Andreopoulos B."/>
            <person name="Baker S.E."/>
            <person name="Barry K."/>
            <person name="Bills G."/>
            <person name="Bluhm B.H."/>
            <person name="Cannon C."/>
            <person name="Castanera R."/>
            <person name="Culley D.E."/>
            <person name="Daum C."/>
            <person name="Ezra D."/>
            <person name="Gonzalez J.B."/>
            <person name="Henrissat B."/>
            <person name="Kuo A."/>
            <person name="Liang C."/>
            <person name="Lipzen A."/>
            <person name="Lutzoni F."/>
            <person name="Magnuson J."/>
            <person name="Mondo S."/>
            <person name="Nolan M."/>
            <person name="Ohm R."/>
            <person name="Pangilinan J."/>
            <person name="Park H.-J."/>
            <person name="Ramirez L."/>
            <person name="Alfaro M."/>
            <person name="Sun H."/>
            <person name="Tritt A."/>
            <person name="Yoshinaga Y."/>
            <person name="Zwiers L.-H."/>
            <person name="Turgeon B.G."/>
            <person name="Goodwin S.B."/>
            <person name="Spatafora J.W."/>
            <person name="Crous P.W."/>
            <person name="Grigoriev I.V."/>
        </authorList>
    </citation>
    <scope>NUCLEOTIDE SEQUENCE</scope>
    <source>
        <strain evidence="13">P77</strain>
    </source>
</reference>
<keyword evidence="8 11" id="KW-1015">Disulfide bond</keyword>
<dbReference type="GO" id="GO:0016052">
    <property type="term" value="P:carbohydrate catabolic process"/>
    <property type="evidence" value="ECO:0007669"/>
    <property type="project" value="TreeGrafter"/>
</dbReference>
<dbReference type="OrthoDB" id="2975078at2759"/>
<evidence type="ECO:0000256" key="5">
    <source>
        <dbReference type="ARBA" id="ARBA00022525"/>
    </source>
</evidence>
<evidence type="ECO:0000256" key="11">
    <source>
        <dbReference type="PIRSR" id="PIRSR611150-2"/>
    </source>
</evidence>
<dbReference type="GO" id="GO:0005576">
    <property type="term" value="C:extracellular region"/>
    <property type="evidence" value="ECO:0007669"/>
    <property type="project" value="UniProtKB-SubCell"/>
</dbReference>
<comment type="subcellular location">
    <subcellularLocation>
        <location evidence="1 12">Secreted</location>
    </subcellularLocation>
</comment>
<evidence type="ECO:0000256" key="8">
    <source>
        <dbReference type="ARBA" id="ARBA00023157"/>
    </source>
</evidence>
<evidence type="ECO:0000256" key="2">
    <source>
        <dbReference type="ARBA" id="ARBA00007534"/>
    </source>
</evidence>
<dbReference type="EC" id="3.1.1.74" evidence="3 12"/>
<dbReference type="PROSITE" id="PS00155">
    <property type="entry name" value="CUTINASE_1"/>
    <property type="match status" value="1"/>
</dbReference>
<evidence type="ECO:0000256" key="9">
    <source>
        <dbReference type="ARBA" id="ARBA00034045"/>
    </source>
</evidence>
<feature type="disulfide bond" evidence="11">
    <location>
        <begin position="222"/>
        <end position="229"/>
    </location>
</feature>
<sequence>MSLVVPIHGSPAYAVEIAKLGERQDIQIPDALRKFPAGPLNMFLRMISTLPQGAAALDATAKILTPLQAVLARAAAIDTTQNDLARNAACADMTLIFARGTTEPGNVGLVTGPPFIDALNEQKGSASLSVQGVEYPASFAGFNRNGSDGVPSMTMFINQAITDCPDTKIIMSGYSQGALVLRSTAESLPADTMAKINSVVTFGDPGNPDPIPQADGKSMIICAPDDAVCSGGFINVAHLTYGDNADEAARFVMQQAAGA</sequence>
<feature type="active site" description="Nucleophile" evidence="10">
    <location>
        <position position="175"/>
    </location>
</feature>
<name>A0A6A5K1Z2_9PLEO</name>